<evidence type="ECO:0000313" key="1">
    <source>
        <dbReference type="EMBL" id="KAF3427978.1"/>
    </source>
</evidence>
<protein>
    <submittedName>
        <fullName evidence="1">Uncharacterized protein</fullName>
    </submittedName>
</protein>
<proteinExistence type="predicted"/>
<dbReference type="Proteomes" id="UP000655588">
    <property type="component" value="Unassembled WGS sequence"/>
</dbReference>
<keyword evidence="2" id="KW-1185">Reference proteome</keyword>
<accession>A0A833WCW9</accession>
<organism evidence="1 2">
    <name type="scientific">Frieseomelitta varia</name>
    <dbReference type="NCBI Taxonomy" id="561572"/>
    <lineage>
        <taxon>Eukaryota</taxon>
        <taxon>Metazoa</taxon>
        <taxon>Ecdysozoa</taxon>
        <taxon>Arthropoda</taxon>
        <taxon>Hexapoda</taxon>
        <taxon>Insecta</taxon>
        <taxon>Pterygota</taxon>
        <taxon>Neoptera</taxon>
        <taxon>Endopterygota</taxon>
        <taxon>Hymenoptera</taxon>
        <taxon>Apocrita</taxon>
        <taxon>Aculeata</taxon>
        <taxon>Apoidea</taxon>
        <taxon>Anthophila</taxon>
        <taxon>Apidae</taxon>
        <taxon>Frieseomelitta</taxon>
    </lineage>
</organism>
<dbReference type="AlphaFoldDB" id="A0A833WCW9"/>
<sequence length="40" mass="4721">MKTAAICLSMCRIYAKNFYVFCLYSWKLLKIKKCSIVNPQ</sequence>
<comment type="caution">
    <text evidence="1">The sequence shown here is derived from an EMBL/GenBank/DDBJ whole genome shotgun (WGS) entry which is preliminary data.</text>
</comment>
<reference evidence="1" key="1">
    <citation type="submission" date="2019-11" db="EMBL/GenBank/DDBJ databases">
        <title>The nuclear and mitochondrial genomes of Frieseomelitta varia - a highly eusocial stingless bee (Meliponini) with a permanently sterile worker caste.</title>
        <authorList>
            <person name="Freitas F.C.P."/>
            <person name="Lourenco A.P."/>
            <person name="Nunes F.M.F."/>
            <person name="Paschoal A.R."/>
            <person name="Abreu F.C.P."/>
            <person name="Barbin F.O."/>
            <person name="Bataglia L."/>
            <person name="Cardoso-Junior C.A.M."/>
            <person name="Cervoni M.S."/>
            <person name="Silva S.R."/>
            <person name="Dalarmi F."/>
            <person name="Del Lama M.A."/>
            <person name="Depintor T.S."/>
            <person name="Ferreira K.M."/>
            <person name="Goria P.S."/>
            <person name="Jaskot M.C."/>
            <person name="Lago D.C."/>
            <person name="Luna-Lucena D."/>
            <person name="Moda L.M."/>
            <person name="Nascimento L."/>
            <person name="Pedrino M."/>
            <person name="Rabico F.O."/>
            <person name="Sanches F.C."/>
            <person name="Santos D.E."/>
            <person name="Santos C.G."/>
            <person name="Vieira J."/>
            <person name="Lopes T.F."/>
            <person name="Barchuk A.R."/>
            <person name="Hartfelder K."/>
            <person name="Simoes Z.L.P."/>
            <person name="Bitondi M.M.G."/>
            <person name="Pinheiro D.G."/>
        </authorList>
    </citation>
    <scope>NUCLEOTIDE SEQUENCE</scope>
    <source>
        <strain evidence="1">USP_RPSP 00005682</strain>
        <tissue evidence="1">Whole individual</tissue>
    </source>
</reference>
<evidence type="ECO:0000313" key="2">
    <source>
        <dbReference type="Proteomes" id="UP000655588"/>
    </source>
</evidence>
<dbReference type="EMBL" id="WNWW01000240">
    <property type="protein sequence ID" value="KAF3427978.1"/>
    <property type="molecule type" value="Genomic_DNA"/>
</dbReference>
<gene>
    <name evidence="1" type="ORF">E2986_11580</name>
</gene>
<name>A0A833WCW9_9HYME</name>